<dbReference type="InterPro" id="IPR021005">
    <property type="entry name" value="Znf_CGNR"/>
</dbReference>
<accession>A0ABP8X607</accession>
<organism evidence="3 4">
    <name type="scientific">Pseudonocardia yuanmonensis</name>
    <dbReference type="NCBI Taxonomy" id="1095914"/>
    <lineage>
        <taxon>Bacteria</taxon>
        <taxon>Bacillati</taxon>
        <taxon>Actinomycetota</taxon>
        <taxon>Actinomycetes</taxon>
        <taxon>Pseudonocardiales</taxon>
        <taxon>Pseudonocardiaceae</taxon>
        <taxon>Pseudonocardia</taxon>
    </lineage>
</organism>
<evidence type="ECO:0000313" key="3">
    <source>
        <dbReference type="EMBL" id="GAA4701526.1"/>
    </source>
</evidence>
<dbReference type="Pfam" id="PF11706">
    <property type="entry name" value="zf-CGNR"/>
    <property type="match status" value="1"/>
</dbReference>
<dbReference type="EMBL" id="BAABIC010000016">
    <property type="protein sequence ID" value="GAA4701526.1"/>
    <property type="molecule type" value="Genomic_DNA"/>
</dbReference>
<comment type="caution">
    <text evidence="3">The sequence shown here is derived from an EMBL/GenBank/DDBJ whole genome shotgun (WGS) entry which is preliminary data.</text>
</comment>
<sequence length="225" mass="23335">MLQTACERYGAPPEPGGLAVVQDLLNTAARGRPRHADLLEHPSSTSDWLRTAADLWISPPIRPCGRGRAGRGALARDRDHLKAVAGGTEPPPGPSPLHGELALELGPAGELTIAPGGEGVNRLAGAVLHEIHRARPDSRTPGGGDGACSGAFFDRSRNNSAVWHDGRPCGNPINLGACGLVVEPATTLRPPPRGPGSRRAGRPQTRACPVEALVPPSPGRITPVT</sequence>
<feature type="region of interest" description="Disordered" evidence="1">
    <location>
        <begin position="185"/>
        <end position="225"/>
    </location>
</feature>
<dbReference type="Gene3D" id="1.10.3300.10">
    <property type="entry name" value="Jann2411-like domain"/>
    <property type="match status" value="1"/>
</dbReference>
<evidence type="ECO:0000256" key="1">
    <source>
        <dbReference type="SAM" id="MobiDB-lite"/>
    </source>
</evidence>
<dbReference type="SUPFAM" id="SSF160904">
    <property type="entry name" value="Jann2411-like"/>
    <property type="match status" value="1"/>
</dbReference>
<dbReference type="Proteomes" id="UP001500325">
    <property type="component" value="Unassembled WGS sequence"/>
</dbReference>
<reference evidence="4" key="1">
    <citation type="journal article" date="2019" name="Int. J. Syst. Evol. Microbiol.">
        <title>The Global Catalogue of Microorganisms (GCM) 10K type strain sequencing project: providing services to taxonomists for standard genome sequencing and annotation.</title>
        <authorList>
            <consortium name="The Broad Institute Genomics Platform"/>
            <consortium name="The Broad Institute Genome Sequencing Center for Infectious Disease"/>
            <person name="Wu L."/>
            <person name="Ma J."/>
        </authorList>
    </citation>
    <scope>NUCLEOTIDE SEQUENCE [LARGE SCALE GENOMIC DNA]</scope>
    <source>
        <strain evidence="4">JCM 18055</strain>
    </source>
</reference>
<evidence type="ECO:0000313" key="4">
    <source>
        <dbReference type="Proteomes" id="UP001500325"/>
    </source>
</evidence>
<keyword evidence="4" id="KW-1185">Reference proteome</keyword>
<dbReference type="InterPro" id="IPR023286">
    <property type="entry name" value="ABATE_dom_sf"/>
</dbReference>
<evidence type="ECO:0000259" key="2">
    <source>
        <dbReference type="Pfam" id="PF11706"/>
    </source>
</evidence>
<gene>
    <name evidence="3" type="ORF">GCM10023215_45580</name>
</gene>
<protein>
    <submittedName>
        <fullName evidence="3">CGNR zinc finger domain-containing protein</fullName>
    </submittedName>
</protein>
<proteinExistence type="predicted"/>
<name>A0ABP8X607_9PSEU</name>
<feature type="domain" description="Zinc finger CGNR" evidence="2">
    <location>
        <begin position="147"/>
        <end position="172"/>
    </location>
</feature>